<proteinExistence type="predicted"/>
<evidence type="ECO:0000313" key="2">
    <source>
        <dbReference type="EMBL" id="KKL83869.1"/>
    </source>
</evidence>
<accession>A0A0F9FC04</accession>
<gene>
    <name evidence="2" type="ORF">LCGC14_1970420</name>
</gene>
<name>A0A0F9FC04_9ZZZZ</name>
<reference evidence="2" key="1">
    <citation type="journal article" date="2015" name="Nature">
        <title>Complex archaea that bridge the gap between prokaryotes and eukaryotes.</title>
        <authorList>
            <person name="Spang A."/>
            <person name="Saw J.H."/>
            <person name="Jorgensen S.L."/>
            <person name="Zaremba-Niedzwiedzka K."/>
            <person name="Martijn J."/>
            <person name="Lind A.E."/>
            <person name="van Eijk R."/>
            <person name="Schleper C."/>
            <person name="Guy L."/>
            <person name="Ettema T.J."/>
        </authorList>
    </citation>
    <scope>NUCLEOTIDE SEQUENCE</scope>
</reference>
<evidence type="ECO:0000256" key="1">
    <source>
        <dbReference type="SAM" id="MobiDB-lite"/>
    </source>
</evidence>
<dbReference type="AlphaFoldDB" id="A0A0F9FC04"/>
<protein>
    <submittedName>
        <fullName evidence="2">Uncharacterized protein</fullName>
    </submittedName>
</protein>
<dbReference type="EMBL" id="LAZR01021858">
    <property type="protein sequence ID" value="KKL83869.1"/>
    <property type="molecule type" value="Genomic_DNA"/>
</dbReference>
<sequence>MSLTAKPSKGSPPIPGGTYLAICYSVVDLGTQYNEYYHKSAPKVAITWEIPSLRIEYEKDGEKLESPRMITKTYTNVLHEKSNLWQDLISWRGKPFTIEEAKGFDVSKILGANCILTVINVEKNGKVFANVAGVSKLMVGMEKKEPENELVQYDISSGVDAIPENVPNWLKDTIKKCEELASPTGGEPNPDWIGEDAPPPTDDDIPF</sequence>
<dbReference type="NCBIfam" id="NF046043">
    <property type="entry name" value="rep_init_NGO0469"/>
    <property type="match status" value="1"/>
</dbReference>
<organism evidence="2">
    <name type="scientific">marine sediment metagenome</name>
    <dbReference type="NCBI Taxonomy" id="412755"/>
    <lineage>
        <taxon>unclassified sequences</taxon>
        <taxon>metagenomes</taxon>
        <taxon>ecological metagenomes</taxon>
    </lineage>
</organism>
<feature type="region of interest" description="Disordered" evidence="1">
    <location>
        <begin position="179"/>
        <end position="207"/>
    </location>
</feature>
<comment type="caution">
    <text evidence="2">The sequence shown here is derived from an EMBL/GenBank/DDBJ whole genome shotgun (WGS) entry which is preliminary data.</text>
</comment>
<dbReference type="InterPro" id="IPR059222">
    <property type="entry name" value="NGO0469-like"/>
</dbReference>